<reference evidence="2 3" key="1">
    <citation type="submission" date="2016-10" db="EMBL/GenBank/DDBJ databases">
        <authorList>
            <person name="de Groot N.N."/>
        </authorList>
    </citation>
    <scope>NUCLEOTIDE SEQUENCE [LARGE SCALE GENOMIC DNA]</scope>
    <source>
        <strain evidence="2 3">DSM 16957</strain>
    </source>
</reference>
<dbReference type="STRING" id="265719.SAMN04488509_102262"/>
<evidence type="ECO:0000313" key="3">
    <source>
        <dbReference type="Proteomes" id="UP000199603"/>
    </source>
</evidence>
<proteinExistence type="predicted"/>
<gene>
    <name evidence="2" type="ORF">SAMN04488509_102262</name>
</gene>
<keyword evidence="1" id="KW-1133">Transmembrane helix</keyword>
<sequence>MSLATALAYGGFTLLTVSTLAFWALVHLIVQARLAEASVKVEDSIWEVVARYPRRRLRADRALLSPAERGRYVNRFLLDFASWLQWLGLVLIAAGLLFAERSV</sequence>
<accession>A0A1G6UDU7</accession>
<feature type="transmembrane region" description="Helical" evidence="1">
    <location>
        <begin position="6"/>
        <end position="30"/>
    </location>
</feature>
<keyword evidence="1" id="KW-0812">Transmembrane</keyword>
<evidence type="ECO:0000256" key="1">
    <source>
        <dbReference type="SAM" id="Phobius"/>
    </source>
</evidence>
<organism evidence="2 3">
    <name type="scientific">Aquimonas voraii</name>
    <dbReference type="NCBI Taxonomy" id="265719"/>
    <lineage>
        <taxon>Bacteria</taxon>
        <taxon>Pseudomonadati</taxon>
        <taxon>Pseudomonadota</taxon>
        <taxon>Gammaproteobacteria</taxon>
        <taxon>Lysobacterales</taxon>
        <taxon>Lysobacteraceae</taxon>
        <taxon>Aquimonas</taxon>
    </lineage>
</organism>
<feature type="transmembrane region" description="Helical" evidence="1">
    <location>
        <begin position="76"/>
        <end position="99"/>
    </location>
</feature>
<protein>
    <submittedName>
        <fullName evidence="2">Uncharacterized protein</fullName>
    </submittedName>
</protein>
<dbReference type="AlphaFoldDB" id="A0A1G6UDU7"/>
<keyword evidence="1" id="KW-0472">Membrane</keyword>
<name>A0A1G6UDU7_9GAMM</name>
<dbReference type="RefSeq" id="WP_091240068.1">
    <property type="nucleotide sequence ID" value="NZ_FNAG01000002.1"/>
</dbReference>
<dbReference type="EMBL" id="FNAG01000002">
    <property type="protein sequence ID" value="SDD38745.1"/>
    <property type="molecule type" value="Genomic_DNA"/>
</dbReference>
<keyword evidence="3" id="KW-1185">Reference proteome</keyword>
<evidence type="ECO:0000313" key="2">
    <source>
        <dbReference type="EMBL" id="SDD38745.1"/>
    </source>
</evidence>
<dbReference type="Proteomes" id="UP000199603">
    <property type="component" value="Unassembled WGS sequence"/>
</dbReference>